<accession>M5UAX9</accession>
<keyword evidence="3" id="KW-1185">Reference proteome</keyword>
<dbReference type="AlphaFoldDB" id="M5UAX9"/>
<sequence length="354" mass="37847">MCQPIRSNLSFRSSLRSALVDRDACPMPMGRTSQMVRMWFVGAVTIALLSLTCSAATAQYFVTPGLGYGPRLSITVQSPAVVPVPGPFMGWGHPYGFGPSGYYSSPMAAMADHMARRHMQMAERMSARYGYPYGPAYVEVPPVPGLVPVDPVLPLEEPVYEDPYADGNIDAGWEYEAFADLGLEVGAFQRAAARLTGALSRLENGDVWIEYLETNLLAELAARGRLLSPTAMQNLADRYQGVVANPSLGWLQSLDGFEDVMVGLLAITGGNPEQDAYGSRSSAAEPYSRSTSGQPTVAPEISDADEGVGTGNETEDETSDGESGDASEDGDSVLTNQKEEGSVEILPEPATRSL</sequence>
<feature type="compositionally biased region" description="Acidic residues" evidence="1">
    <location>
        <begin position="313"/>
        <end position="331"/>
    </location>
</feature>
<dbReference type="Proteomes" id="UP000011885">
    <property type="component" value="Unassembled WGS sequence"/>
</dbReference>
<protein>
    <submittedName>
        <fullName evidence="2">Uncharacterized protein</fullName>
    </submittedName>
</protein>
<name>M5UAX9_9BACT</name>
<reference evidence="2 3" key="1">
    <citation type="journal article" date="2013" name="Mar. Genomics">
        <title>Expression of sulfatases in Rhodopirellula baltica and the diversity of sulfatases in the genus Rhodopirellula.</title>
        <authorList>
            <person name="Wegner C.E."/>
            <person name="Richter-Heitmann T."/>
            <person name="Klindworth A."/>
            <person name="Klockow C."/>
            <person name="Richter M."/>
            <person name="Achstetter T."/>
            <person name="Glockner F.O."/>
            <person name="Harder J."/>
        </authorList>
    </citation>
    <scope>NUCLEOTIDE SEQUENCE [LARGE SCALE GENOMIC DNA]</scope>
    <source>
        <strain evidence="2 3">SM41</strain>
    </source>
</reference>
<organism evidence="2 3">
    <name type="scientific">Rhodopirellula sallentina SM41</name>
    <dbReference type="NCBI Taxonomy" id="1263870"/>
    <lineage>
        <taxon>Bacteria</taxon>
        <taxon>Pseudomonadati</taxon>
        <taxon>Planctomycetota</taxon>
        <taxon>Planctomycetia</taxon>
        <taxon>Pirellulales</taxon>
        <taxon>Pirellulaceae</taxon>
        <taxon>Rhodopirellula</taxon>
    </lineage>
</organism>
<evidence type="ECO:0000256" key="1">
    <source>
        <dbReference type="SAM" id="MobiDB-lite"/>
    </source>
</evidence>
<dbReference type="PATRIC" id="fig|1263870.3.peg.5741"/>
<evidence type="ECO:0000313" key="3">
    <source>
        <dbReference type="Proteomes" id="UP000011885"/>
    </source>
</evidence>
<feature type="region of interest" description="Disordered" evidence="1">
    <location>
        <begin position="271"/>
        <end position="354"/>
    </location>
</feature>
<proteinExistence type="predicted"/>
<evidence type="ECO:0000313" key="2">
    <source>
        <dbReference type="EMBL" id="EMI53148.1"/>
    </source>
</evidence>
<comment type="caution">
    <text evidence="2">The sequence shown here is derived from an EMBL/GenBank/DDBJ whole genome shotgun (WGS) entry which is preliminary data.</text>
</comment>
<dbReference type="EMBL" id="ANOH01000372">
    <property type="protein sequence ID" value="EMI53148.1"/>
    <property type="molecule type" value="Genomic_DNA"/>
</dbReference>
<gene>
    <name evidence="2" type="ORF">RSSM_05413</name>
</gene>